<dbReference type="Proteomes" id="UP000827284">
    <property type="component" value="Unassembled WGS sequence"/>
</dbReference>
<evidence type="ECO:0000256" key="1">
    <source>
        <dbReference type="ARBA" id="ARBA00023117"/>
    </source>
</evidence>
<gene>
    <name evidence="5" type="ORF">EMPS_08697</name>
</gene>
<dbReference type="InterPro" id="IPR036427">
    <property type="entry name" value="Bromodomain-like_sf"/>
</dbReference>
<sequence>MGSARSPSSPSASDSIYTHHTHNSAGHHNNEIKRDTGNKLDDDGISWESTGNGRGKRKKKKSKKERHSRYDVEHDPQQDQVGASSSNLPSSVKLPPIKISLRLPALSLATTSTGKAGHEADASKKKRQVSEVYETGIDEAGELDYKQACHHHLQDNQDIQHENSHKKKKKKHKHKHRHPHHDDPDDSFGPHHNPGHFLEDDSTLSAADHEFGKRDPELDPRYLGEPSEDVKPALTPEAEQERGDFFQREETEQSEVSQTISVDSREHSVKPPKKPKTQRRPLTPKLVTPMVPKKKELSVVCHKLLDSFIRKDSYVLFSHPVDPVLVPDYASVIKNPMDFSTMRAKVERGFYPNIEEFLVDFKLVCDNARLYNSKETLYWKQADKLWEWGSKAIERDRKTILDRDEDVLTVVKDEENLDVVGIGDHSIMPLHVVTPLSNRAPILSADGTLDSPMSMADPGRPHTPQQYRKSKKIKHRRDGTIAFSYSTDGSIDPASHPDPWSLVPVGASFGSAPTLSNFMSNASPYSGQLLDDYPYGNVSSPTVARAATALDYGAFPCTSPSDSSTGSQVGIQNISAYTGMVFGDEQGESYVQSLAMFLEGVVEASDLSKLSEQHSAGLLQIQSYVRDKVERLTRGASSIADKVAVVIRDEVQEPSRTDTRIPLELWNQEFKVLQPESIKLDRSFTENPGDTEGLAVERKQQQGSTAQVESVSDGMAAIETKSSLPLLSGLQHKHGQGNMIDIRRVIQDIRSWPELQRKKSDYSLWRKLLIELDTLLSCSPSLTVSGTNHADNLDGGGSLAVRWGDKWIGGDSEESRKWVSDHLIQNSQEMKELSGILTTENKSDQAMDPSRLRLLESFRRRLIEMVQYVPLSEVNSLKLPPPAASGSTAFPVPSISSTSPASKK</sequence>
<feature type="compositionally biased region" description="Polar residues" evidence="3">
    <location>
        <begin position="894"/>
        <end position="904"/>
    </location>
</feature>
<keyword evidence="1 2" id="KW-0103">Bromodomain</keyword>
<evidence type="ECO:0000313" key="6">
    <source>
        <dbReference type="Proteomes" id="UP000827284"/>
    </source>
</evidence>
<protein>
    <recommendedName>
        <fullName evidence="4">Bromo domain-containing protein</fullName>
    </recommendedName>
</protein>
<feature type="compositionally biased region" description="Basic and acidic residues" evidence="3">
    <location>
        <begin position="239"/>
        <end position="251"/>
    </location>
</feature>
<dbReference type="GO" id="GO:0006325">
    <property type="term" value="P:chromatin organization"/>
    <property type="evidence" value="ECO:0007669"/>
    <property type="project" value="UniProtKB-ARBA"/>
</dbReference>
<feature type="domain" description="Bromo" evidence="4">
    <location>
        <begin position="317"/>
        <end position="379"/>
    </location>
</feature>
<feature type="region of interest" description="Disordered" evidence="3">
    <location>
        <begin position="1"/>
        <end position="93"/>
    </location>
</feature>
<keyword evidence="6" id="KW-1185">Reference proteome</keyword>
<dbReference type="PROSITE" id="PS50014">
    <property type="entry name" value="BROMODOMAIN_2"/>
    <property type="match status" value="1"/>
</dbReference>
<feature type="region of interest" description="Disordered" evidence="3">
    <location>
        <begin position="143"/>
        <end position="281"/>
    </location>
</feature>
<reference evidence="5" key="1">
    <citation type="submission" date="2021-11" db="EMBL/GenBank/DDBJ databases">
        <authorList>
            <person name="Herlambang A."/>
            <person name="Guo Y."/>
            <person name="Takashima Y."/>
            <person name="Nishizawa T."/>
        </authorList>
    </citation>
    <scope>NUCLEOTIDE SEQUENCE</scope>
    <source>
        <strain evidence="5">E1425</strain>
    </source>
</reference>
<dbReference type="PANTHER" id="PTHR22881">
    <property type="entry name" value="BROMODOMAIN CONTAINING PROTEIN"/>
    <property type="match status" value="1"/>
</dbReference>
<feature type="compositionally biased region" description="Basic residues" evidence="3">
    <location>
        <begin position="164"/>
        <end position="179"/>
    </location>
</feature>
<dbReference type="OrthoDB" id="21449at2759"/>
<dbReference type="PANTHER" id="PTHR22881:SF27">
    <property type="entry name" value="BROMODOMAIN CONTAINING 7_9"/>
    <property type="match status" value="1"/>
</dbReference>
<feature type="compositionally biased region" description="Basic and acidic residues" evidence="3">
    <location>
        <begin position="207"/>
        <end position="222"/>
    </location>
</feature>
<feature type="compositionally biased region" description="Basic residues" evidence="3">
    <location>
        <begin position="270"/>
        <end position="279"/>
    </location>
</feature>
<name>A0A9P3HH50_9FUNG</name>
<feature type="compositionally biased region" description="Basic and acidic residues" evidence="3">
    <location>
        <begin position="28"/>
        <end position="42"/>
    </location>
</feature>
<comment type="caution">
    <text evidence="5">The sequence shown here is derived from an EMBL/GenBank/DDBJ whole genome shotgun (WGS) entry which is preliminary data.</text>
</comment>
<evidence type="ECO:0000313" key="5">
    <source>
        <dbReference type="EMBL" id="GJJ76338.1"/>
    </source>
</evidence>
<feature type="compositionally biased region" description="Polar residues" evidence="3">
    <location>
        <begin position="78"/>
        <end position="90"/>
    </location>
</feature>
<dbReference type="PRINTS" id="PR00503">
    <property type="entry name" value="BROMODOMAIN"/>
</dbReference>
<feature type="region of interest" description="Disordered" evidence="3">
    <location>
        <begin position="880"/>
        <end position="904"/>
    </location>
</feature>
<feature type="compositionally biased region" description="Basic residues" evidence="3">
    <location>
        <begin position="54"/>
        <end position="67"/>
    </location>
</feature>
<feature type="compositionally biased region" description="Basic and acidic residues" evidence="3">
    <location>
        <begin position="68"/>
        <end position="77"/>
    </location>
</feature>
<dbReference type="InterPro" id="IPR051831">
    <property type="entry name" value="Bromodomain_contain_prot"/>
</dbReference>
<dbReference type="SMART" id="SM00297">
    <property type="entry name" value="BROMO"/>
    <property type="match status" value="1"/>
</dbReference>
<organism evidence="5 6">
    <name type="scientific">Entomortierella parvispora</name>
    <dbReference type="NCBI Taxonomy" id="205924"/>
    <lineage>
        <taxon>Eukaryota</taxon>
        <taxon>Fungi</taxon>
        <taxon>Fungi incertae sedis</taxon>
        <taxon>Mucoromycota</taxon>
        <taxon>Mortierellomycotina</taxon>
        <taxon>Mortierellomycetes</taxon>
        <taxon>Mortierellales</taxon>
        <taxon>Mortierellaceae</taxon>
        <taxon>Entomortierella</taxon>
    </lineage>
</organism>
<reference evidence="5" key="2">
    <citation type="journal article" date="2022" name="Microbiol. Resour. Announc.">
        <title>Whole-Genome Sequence of Entomortierella parvispora E1425, a Mucoromycotan Fungus Associated with Burkholderiaceae-Related Endosymbiotic Bacteria.</title>
        <authorList>
            <person name="Herlambang A."/>
            <person name="Guo Y."/>
            <person name="Takashima Y."/>
            <person name="Narisawa K."/>
            <person name="Ohta H."/>
            <person name="Nishizawa T."/>
        </authorList>
    </citation>
    <scope>NUCLEOTIDE SEQUENCE</scope>
    <source>
        <strain evidence="5">E1425</strain>
    </source>
</reference>
<dbReference type="CDD" id="cd04369">
    <property type="entry name" value="Bromodomain"/>
    <property type="match status" value="1"/>
</dbReference>
<dbReference type="GO" id="GO:0005634">
    <property type="term" value="C:nucleus"/>
    <property type="evidence" value="ECO:0007669"/>
    <property type="project" value="TreeGrafter"/>
</dbReference>
<dbReference type="Gene3D" id="1.20.920.10">
    <property type="entry name" value="Bromodomain-like"/>
    <property type="match status" value="1"/>
</dbReference>
<dbReference type="Pfam" id="PF00439">
    <property type="entry name" value="Bromodomain"/>
    <property type="match status" value="1"/>
</dbReference>
<evidence type="ECO:0000256" key="3">
    <source>
        <dbReference type="SAM" id="MobiDB-lite"/>
    </source>
</evidence>
<dbReference type="AlphaFoldDB" id="A0A9P3HH50"/>
<proteinExistence type="predicted"/>
<dbReference type="GO" id="GO:0006357">
    <property type="term" value="P:regulation of transcription by RNA polymerase II"/>
    <property type="evidence" value="ECO:0007669"/>
    <property type="project" value="TreeGrafter"/>
</dbReference>
<dbReference type="InterPro" id="IPR001487">
    <property type="entry name" value="Bromodomain"/>
</dbReference>
<feature type="compositionally biased region" description="Low complexity" evidence="3">
    <location>
        <begin position="1"/>
        <end position="15"/>
    </location>
</feature>
<evidence type="ECO:0000256" key="2">
    <source>
        <dbReference type="PROSITE-ProRule" id="PRU00035"/>
    </source>
</evidence>
<feature type="region of interest" description="Disordered" evidence="3">
    <location>
        <begin position="453"/>
        <end position="473"/>
    </location>
</feature>
<accession>A0A9P3HH50</accession>
<evidence type="ECO:0000259" key="4">
    <source>
        <dbReference type="PROSITE" id="PS50014"/>
    </source>
</evidence>
<dbReference type="SUPFAM" id="SSF47370">
    <property type="entry name" value="Bromodomain"/>
    <property type="match status" value="1"/>
</dbReference>
<feature type="region of interest" description="Disordered" evidence="3">
    <location>
        <begin position="111"/>
        <end position="130"/>
    </location>
</feature>
<dbReference type="EMBL" id="BQFW01000012">
    <property type="protein sequence ID" value="GJJ76338.1"/>
    <property type="molecule type" value="Genomic_DNA"/>
</dbReference>
<feature type="compositionally biased region" description="Basic and acidic residues" evidence="3">
    <location>
        <begin position="143"/>
        <end position="163"/>
    </location>
</feature>